<organism evidence="1 2">
    <name type="scientific">Cephus cinctus</name>
    <name type="common">Wheat stem sawfly</name>
    <dbReference type="NCBI Taxonomy" id="211228"/>
    <lineage>
        <taxon>Eukaryota</taxon>
        <taxon>Metazoa</taxon>
        <taxon>Ecdysozoa</taxon>
        <taxon>Arthropoda</taxon>
        <taxon>Hexapoda</taxon>
        <taxon>Insecta</taxon>
        <taxon>Pterygota</taxon>
        <taxon>Neoptera</taxon>
        <taxon>Endopterygota</taxon>
        <taxon>Hymenoptera</taxon>
        <taxon>Cephoidea</taxon>
        <taxon>Cephidae</taxon>
        <taxon>Cephus</taxon>
    </lineage>
</organism>
<reference evidence="2" key="1">
    <citation type="submission" date="2025-08" db="UniProtKB">
        <authorList>
            <consortium name="RefSeq"/>
        </authorList>
    </citation>
    <scope>IDENTIFICATION</scope>
</reference>
<evidence type="ECO:0000313" key="1">
    <source>
        <dbReference type="Proteomes" id="UP000694920"/>
    </source>
</evidence>
<dbReference type="Proteomes" id="UP000694920">
    <property type="component" value="Unplaced"/>
</dbReference>
<dbReference type="AlphaFoldDB" id="A0AAJ7BNV8"/>
<evidence type="ECO:0000313" key="2">
    <source>
        <dbReference type="RefSeq" id="XP_015590781.2"/>
    </source>
</evidence>
<accession>A0AAJ7BNV8</accession>
<dbReference type="KEGG" id="ccin:107265638"/>
<dbReference type="RefSeq" id="XP_015590781.2">
    <property type="nucleotide sequence ID" value="XM_015735295.2"/>
</dbReference>
<gene>
    <name evidence="2" type="primary">LOC107265638</name>
</gene>
<keyword evidence="1" id="KW-1185">Reference proteome</keyword>
<name>A0AAJ7BNV8_CEPCN</name>
<sequence>MWQTQHIKEAGKFRLASQFQAAKQQSNQNSRKMMTKCLFFLAALVAITSAGLVPAAVPAALTVGTYATSYNAHAINHAVAAPYLAAPAVAAAPLAYSAVPALSAYSALPVSAYSAYVGRR</sequence>
<dbReference type="GeneID" id="107265638"/>
<protein>
    <submittedName>
        <fullName evidence="2">Uncharacterized protein LOC107265638</fullName>
    </submittedName>
</protein>
<proteinExistence type="predicted"/>